<feature type="compositionally biased region" description="Polar residues" evidence="1">
    <location>
        <begin position="306"/>
        <end position="323"/>
    </location>
</feature>
<organism evidence="3 4">
    <name type="scientific">Trachymyrmex cornetzi</name>
    <dbReference type="NCBI Taxonomy" id="471704"/>
    <lineage>
        <taxon>Eukaryota</taxon>
        <taxon>Metazoa</taxon>
        <taxon>Ecdysozoa</taxon>
        <taxon>Arthropoda</taxon>
        <taxon>Hexapoda</taxon>
        <taxon>Insecta</taxon>
        <taxon>Pterygota</taxon>
        <taxon>Neoptera</taxon>
        <taxon>Endopterygota</taxon>
        <taxon>Hymenoptera</taxon>
        <taxon>Apocrita</taxon>
        <taxon>Aculeata</taxon>
        <taxon>Formicoidea</taxon>
        <taxon>Formicidae</taxon>
        <taxon>Myrmicinae</taxon>
        <taxon>Trachymyrmex</taxon>
    </lineage>
</organism>
<dbReference type="Gene3D" id="3.30.420.10">
    <property type="entry name" value="Ribonuclease H-like superfamily/Ribonuclease H"/>
    <property type="match status" value="1"/>
</dbReference>
<dbReference type="GO" id="GO:0015074">
    <property type="term" value="P:DNA integration"/>
    <property type="evidence" value="ECO:0007669"/>
    <property type="project" value="InterPro"/>
</dbReference>
<evidence type="ECO:0000259" key="2">
    <source>
        <dbReference type="PROSITE" id="PS50994"/>
    </source>
</evidence>
<name>A0A151J1Q0_9HYME</name>
<accession>A0A151J1Q0</accession>
<dbReference type="InterPro" id="IPR036397">
    <property type="entry name" value="RNaseH_sf"/>
</dbReference>
<dbReference type="Pfam" id="PF00665">
    <property type="entry name" value="rve"/>
    <property type="match status" value="1"/>
</dbReference>
<dbReference type="InterPro" id="IPR057670">
    <property type="entry name" value="SH3_retrovirus"/>
</dbReference>
<protein>
    <submittedName>
        <fullName evidence="3">Copia protein</fullName>
    </submittedName>
</protein>
<dbReference type="AlphaFoldDB" id="A0A151J1Q0"/>
<reference evidence="3 4" key="1">
    <citation type="submission" date="2015-09" db="EMBL/GenBank/DDBJ databases">
        <title>Trachymyrmex cornetzi WGS genome.</title>
        <authorList>
            <person name="Nygaard S."/>
            <person name="Hu H."/>
            <person name="Boomsma J."/>
            <person name="Zhang G."/>
        </authorList>
    </citation>
    <scope>NUCLEOTIDE SEQUENCE [LARGE SCALE GENOMIC DNA]</scope>
    <source>
        <strain evidence="3">Tcor2-1</strain>
        <tissue evidence="3">Whole body</tissue>
    </source>
</reference>
<feature type="domain" description="Integrase catalytic" evidence="2">
    <location>
        <begin position="38"/>
        <end position="203"/>
    </location>
</feature>
<dbReference type="EMBL" id="KQ980514">
    <property type="protein sequence ID" value="KYN15771.1"/>
    <property type="molecule type" value="Genomic_DNA"/>
</dbReference>
<evidence type="ECO:0000313" key="4">
    <source>
        <dbReference type="Proteomes" id="UP000078492"/>
    </source>
</evidence>
<dbReference type="InterPro" id="IPR039537">
    <property type="entry name" value="Retrotran_Ty1/copia-like"/>
</dbReference>
<dbReference type="InterPro" id="IPR001584">
    <property type="entry name" value="Integrase_cat-core"/>
</dbReference>
<gene>
    <name evidence="3" type="ORF">ALC57_12069</name>
</gene>
<dbReference type="InterPro" id="IPR012337">
    <property type="entry name" value="RNaseH-like_sf"/>
</dbReference>
<dbReference type="SUPFAM" id="SSF53098">
    <property type="entry name" value="Ribonuclease H-like"/>
    <property type="match status" value="1"/>
</dbReference>
<feature type="region of interest" description="Disordered" evidence="1">
    <location>
        <begin position="286"/>
        <end position="331"/>
    </location>
</feature>
<dbReference type="PANTHER" id="PTHR42648">
    <property type="entry name" value="TRANSPOSASE, PUTATIVE-RELATED"/>
    <property type="match status" value="1"/>
</dbReference>
<dbReference type="Pfam" id="PF25597">
    <property type="entry name" value="SH3_retrovirus"/>
    <property type="match status" value="1"/>
</dbReference>
<dbReference type="PANTHER" id="PTHR42648:SF28">
    <property type="entry name" value="TRANSPOSON-ENCODED PROTEIN WITH RIBONUCLEASE H-LIKE AND RETROVIRUS ZINC FINGER-LIKE DOMAINS"/>
    <property type="match status" value="1"/>
</dbReference>
<dbReference type="Proteomes" id="UP000078492">
    <property type="component" value="Unassembled WGS sequence"/>
</dbReference>
<evidence type="ECO:0000313" key="3">
    <source>
        <dbReference type="EMBL" id="KYN15771.1"/>
    </source>
</evidence>
<sequence>MNDTIKLSTEDLEELKNVCEVCQQAKQTRLKFGTGRLKAERPLQIIHTDLCGPIDPCTWNGKRYFITFQDDYTHYTFVYLLDNKTEVQEILKEFVKRVEVYWNLKVSKIRCDNGREFINKDIQAWSKSKGIIIDTTTPYTPQLNGRTERLNRTLLDKVRALLFDSILNKEMWVEALYCATYILNRLPSNILEKTPFEMWEKRKPNLELMQIFGNIAHTKNLGPLKKLEARSRKLFFVGYAPNGYRLWSQEKRKIIIARDVVFEEIHEKEKISTQNKKIKFIQMEKESDEEVEEELLDNENWEDAQEQQADNTSDSQEENNNLINVKRKSIR</sequence>
<proteinExistence type="predicted"/>
<evidence type="ECO:0000256" key="1">
    <source>
        <dbReference type="SAM" id="MobiDB-lite"/>
    </source>
</evidence>
<dbReference type="GO" id="GO:0003676">
    <property type="term" value="F:nucleic acid binding"/>
    <property type="evidence" value="ECO:0007669"/>
    <property type="project" value="InterPro"/>
</dbReference>
<keyword evidence="4" id="KW-1185">Reference proteome</keyword>
<feature type="compositionally biased region" description="Acidic residues" evidence="1">
    <location>
        <begin position="286"/>
        <end position="305"/>
    </location>
</feature>
<dbReference type="STRING" id="471704.A0A151J1Q0"/>
<dbReference type="PROSITE" id="PS50994">
    <property type="entry name" value="INTEGRASE"/>
    <property type="match status" value="1"/>
</dbReference>